<feature type="compositionally biased region" description="Pro residues" evidence="2">
    <location>
        <begin position="649"/>
        <end position="666"/>
    </location>
</feature>
<feature type="region of interest" description="Disordered" evidence="2">
    <location>
        <begin position="791"/>
        <end position="832"/>
    </location>
</feature>
<dbReference type="PANTHER" id="PTHR31962:SF6">
    <property type="entry name" value="EISOSOME COMPONENT PIL1-DOMAIN-CONTAINING PROTEIN"/>
    <property type="match status" value="1"/>
</dbReference>
<evidence type="ECO:0008006" key="5">
    <source>
        <dbReference type="Google" id="ProtNLM"/>
    </source>
</evidence>
<feature type="compositionally biased region" description="Polar residues" evidence="2">
    <location>
        <begin position="880"/>
        <end position="889"/>
    </location>
</feature>
<gene>
    <name evidence="3" type="ORF">F5050DRAFT_1811698</name>
</gene>
<feature type="compositionally biased region" description="Low complexity" evidence="2">
    <location>
        <begin position="791"/>
        <end position="810"/>
    </location>
</feature>
<sequence length="932" mass="100396">MFKNAATRLAHSSTLPVLGNKELKPLQDLIMAEKTVLVSLQRLSSDLGKASDTLKTWASGQGEELEDILGASSKLLNQFSKALYQYSSYQYAMREHMKAVRDREEALEELKRRRRALLTRSETINRKVHKLDTPNRSSKAKNLVDQIELANRTREQVDEINEEITNEEAALGDFKRRKARAWMEIKFGALLECCEKGSVVCDFGKLVINEISDKTSQPGLPRLPYTRQSKIQSLLQTALQHGEAVAFTSFSLESNPKEFVSRANSVSPMYEDNHEQTTVHPHFLNHSAMSSSPLSLNTTPSSDNIADNNHSSDHPVRVTSLDVATEDVSQQQDAAVTLNTAINNGELPLSNDRSVTSQLPIAETQQATPTPTITPPITMTSPLLSSGDVIPSLPSSDETNESASRSMGRNMPAISTTGGRGGRFAAFPVRRRILAEADISTAQSTYDPIHIFEAPTANLSAVRTNSAIYIGADTNVGVPVKEGKIAALDAEKEDKESRSSDSSSAHTLMQTDALIADQPSPSVRSDHGPVSLDSEAQISEDITELDIPSTPRPLLPSPRFSSHFTTKAYFEVLSQGQAEEPPPPLPLLPASIIPNKVDVNAPTSFASPTVERGDEGEEVQESTLINEAHSLESSTPYLSLSWPSESPVPSAPPEFSPPVNLDPPPDAEPESVSISSLQAQHLPEIPAPVPFVPNRVRFLSNPVEIPPMRPRDSWDSLFTEDDELPLDGLGLTAHAPFETHTSDDGRSLAQSFKDVSESQIKNVSSSGHNILDLLNATTAKASLVLAKLESNSPSISPSHSPSPSLGSNPSDTTGSLRSAYSPSSPPPKQGLLRSHTLGERIGLASLSPATAKSSSVEDVSTPRAAPNLTSPAEIGRKGNMPTQKKSLPSSPYPQRRVARSPSLSRLASANAKGTSSTSLSRSSSANATVPIS</sequence>
<dbReference type="Proteomes" id="UP001163828">
    <property type="component" value="Unassembled WGS sequence"/>
</dbReference>
<evidence type="ECO:0000313" key="4">
    <source>
        <dbReference type="Proteomes" id="UP001163828"/>
    </source>
</evidence>
<evidence type="ECO:0000256" key="1">
    <source>
        <dbReference type="SAM" id="Coils"/>
    </source>
</evidence>
<feature type="coiled-coil region" evidence="1">
    <location>
        <begin position="93"/>
        <end position="177"/>
    </location>
</feature>
<name>A0ABQ8Q0T5_9AGAR</name>
<keyword evidence="4" id="KW-1185">Reference proteome</keyword>
<protein>
    <recommendedName>
        <fullName evidence="5">Eisosome component PIL1-domain-containing protein</fullName>
    </recommendedName>
</protein>
<feature type="region of interest" description="Disordered" evidence="2">
    <location>
        <begin position="636"/>
        <end position="676"/>
    </location>
</feature>
<dbReference type="InterPro" id="IPR027267">
    <property type="entry name" value="AH/BAR_dom_sf"/>
</dbReference>
<feature type="compositionally biased region" description="Low complexity" evidence="2">
    <location>
        <begin position="899"/>
        <end position="924"/>
    </location>
</feature>
<comment type="caution">
    <text evidence="3">The sequence shown here is derived from an EMBL/GenBank/DDBJ whole genome shotgun (WGS) entry which is preliminary data.</text>
</comment>
<dbReference type="EMBL" id="MU790881">
    <property type="protein sequence ID" value="KAJ3992231.1"/>
    <property type="molecule type" value="Genomic_DNA"/>
</dbReference>
<proteinExistence type="predicted"/>
<reference evidence="3" key="1">
    <citation type="submission" date="2022-08" db="EMBL/GenBank/DDBJ databases">
        <authorList>
            <consortium name="DOE Joint Genome Institute"/>
            <person name="Min B."/>
            <person name="Riley R."/>
            <person name="Sierra-Patev S."/>
            <person name="Naranjo-Ortiz M."/>
            <person name="Looney B."/>
            <person name="Konkel Z."/>
            <person name="Slot J.C."/>
            <person name="Sakamoto Y."/>
            <person name="Steenwyk J.L."/>
            <person name="Rokas A."/>
            <person name="Carro J."/>
            <person name="Camarero S."/>
            <person name="Ferreira P."/>
            <person name="Molpeceres G."/>
            <person name="Ruiz-Duenas F.J."/>
            <person name="Serrano A."/>
            <person name="Henrissat B."/>
            <person name="Drula E."/>
            <person name="Hughes K.W."/>
            <person name="Mata J.L."/>
            <person name="Ishikawa N.K."/>
            <person name="Vargas-Isla R."/>
            <person name="Ushijima S."/>
            <person name="Smith C.A."/>
            <person name="Ahrendt S."/>
            <person name="Andreopoulos W."/>
            <person name="He G."/>
            <person name="Labutti K."/>
            <person name="Lipzen A."/>
            <person name="Ng V."/>
            <person name="Sandor L."/>
            <person name="Barry K."/>
            <person name="Martinez A.T."/>
            <person name="Xiao Y."/>
            <person name="Gibbons J.G."/>
            <person name="Terashima K."/>
            <person name="Hibbett D.S."/>
            <person name="Grigoriev I.V."/>
        </authorList>
    </citation>
    <scope>NUCLEOTIDE SEQUENCE</scope>
    <source>
        <strain evidence="3">TFB10827</strain>
    </source>
</reference>
<feature type="region of interest" description="Disordered" evidence="2">
    <location>
        <begin position="844"/>
        <end position="932"/>
    </location>
</feature>
<keyword evidence="1" id="KW-0175">Coiled coil</keyword>
<accession>A0ABQ8Q0T5</accession>
<dbReference type="Gene3D" id="1.20.1270.60">
    <property type="entry name" value="Arfaptin homology (AH) domain/BAR domain"/>
    <property type="match status" value="1"/>
</dbReference>
<dbReference type="PANTHER" id="PTHR31962">
    <property type="entry name" value="SPHINGOLIPID LONG CHAIN BASE-RESPONSIVE PROTEIN PIL1"/>
    <property type="match status" value="1"/>
</dbReference>
<feature type="compositionally biased region" description="Polar residues" evidence="2">
    <location>
        <begin position="847"/>
        <end position="858"/>
    </location>
</feature>
<evidence type="ECO:0000256" key="2">
    <source>
        <dbReference type="SAM" id="MobiDB-lite"/>
    </source>
</evidence>
<organism evidence="3 4">
    <name type="scientific">Lentinula boryana</name>
    <dbReference type="NCBI Taxonomy" id="40481"/>
    <lineage>
        <taxon>Eukaryota</taxon>
        <taxon>Fungi</taxon>
        <taxon>Dikarya</taxon>
        <taxon>Basidiomycota</taxon>
        <taxon>Agaricomycotina</taxon>
        <taxon>Agaricomycetes</taxon>
        <taxon>Agaricomycetidae</taxon>
        <taxon>Agaricales</taxon>
        <taxon>Marasmiineae</taxon>
        <taxon>Omphalotaceae</taxon>
        <taxon>Lentinula</taxon>
    </lineage>
</organism>
<feature type="compositionally biased region" description="Polar residues" evidence="2">
    <location>
        <begin position="393"/>
        <end position="417"/>
    </location>
</feature>
<dbReference type="Pfam" id="PF13805">
    <property type="entry name" value="Pil1"/>
    <property type="match status" value="1"/>
</dbReference>
<feature type="region of interest" description="Disordered" evidence="2">
    <location>
        <begin position="391"/>
        <end position="419"/>
    </location>
</feature>
<evidence type="ECO:0000313" key="3">
    <source>
        <dbReference type="EMBL" id="KAJ3992231.1"/>
    </source>
</evidence>
<feature type="compositionally biased region" description="Polar residues" evidence="2">
    <location>
        <begin position="811"/>
        <end position="822"/>
    </location>
</feature>
<dbReference type="InterPro" id="IPR028245">
    <property type="entry name" value="PIL1/LSP1"/>
</dbReference>